<proteinExistence type="inferred from homology"/>
<dbReference type="Pfam" id="PF01668">
    <property type="entry name" value="SmpB"/>
    <property type="match status" value="1"/>
</dbReference>
<dbReference type="InterPro" id="IPR000037">
    <property type="entry name" value="SsrA-bd_prot"/>
</dbReference>
<evidence type="ECO:0000256" key="1">
    <source>
        <dbReference type="ARBA" id="ARBA00022490"/>
    </source>
</evidence>
<evidence type="ECO:0000313" key="5">
    <source>
        <dbReference type="Proteomes" id="UP000294466"/>
    </source>
</evidence>
<gene>
    <name evidence="3 4" type="primary">smpB</name>
    <name evidence="4" type="ORF">BUCISPPS3390_166</name>
</gene>
<dbReference type="EMBL" id="LR217692">
    <property type="protein sequence ID" value="VFP77738.1"/>
    <property type="molecule type" value="Genomic_DNA"/>
</dbReference>
<dbReference type="PROSITE" id="PS01317">
    <property type="entry name" value="SSRP"/>
    <property type="match status" value="1"/>
</dbReference>
<keyword evidence="2 3" id="KW-0694">RNA-binding</keyword>
<dbReference type="CDD" id="cd09294">
    <property type="entry name" value="SmpB"/>
    <property type="match status" value="1"/>
</dbReference>
<evidence type="ECO:0000313" key="4">
    <source>
        <dbReference type="EMBL" id="VFP77738.1"/>
    </source>
</evidence>
<reference evidence="4 5" key="1">
    <citation type="submission" date="2019-02" db="EMBL/GenBank/DDBJ databases">
        <authorList>
            <person name="Manzano-Marin A."/>
            <person name="Manzano-Marin A."/>
        </authorList>
    </citation>
    <scope>NUCLEOTIDE SEQUENCE [LARGE SCALE GENOMIC DNA]</scope>
    <source>
        <strain evidence="4 5">BuCisplendens/pseudotsugae</strain>
    </source>
</reference>
<dbReference type="AlphaFoldDB" id="A0A451CWM9"/>
<dbReference type="GO" id="GO:0005829">
    <property type="term" value="C:cytosol"/>
    <property type="evidence" value="ECO:0007669"/>
    <property type="project" value="TreeGrafter"/>
</dbReference>
<dbReference type="GO" id="GO:0003723">
    <property type="term" value="F:RNA binding"/>
    <property type="evidence" value="ECO:0007669"/>
    <property type="project" value="UniProtKB-UniRule"/>
</dbReference>
<dbReference type="HAMAP" id="MF_00023">
    <property type="entry name" value="SmpB"/>
    <property type="match status" value="1"/>
</dbReference>
<name>A0A451CWM9_9GAMM</name>
<protein>
    <recommendedName>
        <fullName evidence="3">SsrA-binding protein</fullName>
    </recommendedName>
    <alternativeName>
        <fullName evidence="3">Small protein B</fullName>
    </alternativeName>
</protein>
<comment type="subcellular location">
    <subcellularLocation>
        <location evidence="3">Cytoplasm</location>
    </subcellularLocation>
    <text evidence="3">The tmRNA-SmpB complex associates with stalled 70S ribosomes.</text>
</comment>
<sequence length="164" mass="19390">MEIYTKKKNKKKVFINKKVKYNFYIQKTIISGIVLQGWEVKSIRVGRVQLSSGYINIHNNEIYLIGVHIQPLNTVINSCSCKSDRIRKLLLHKKEIEVIINYIQKKSYTVVPIKLFWHKSWCKVQIGIAKGKSKRDKRLEKKNNSWKIEQSTIFKRISLDKKNN</sequence>
<dbReference type="NCBIfam" id="TIGR00086">
    <property type="entry name" value="smpB"/>
    <property type="match status" value="1"/>
</dbReference>
<evidence type="ECO:0000256" key="3">
    <source>
        <dbReference type="HAMAP-Rule" id="MF_00023"/>
    </source>
</evidence>
<dbReference type="PANTHER" id="PTHR30308:SF2">
    <property type="entry name" value="SSRA-BINDING PROTEIN"/>
    <property type="match status" value="1"/>
</dbReference>
<dbReference type="OrthoDB" id="9805462at2"/>
<accession>A0A451CWM9</accession>
<dbReference type="Gene3D" id="2.40.280.10">
    <property type="match status" value="1"/>
</dbReference>
<comment type="function">
    <text evidence="3">Required for rescue of stalled ribosomes mediated by trans-translation. Binds to transfer-messenger RNA (tmRNA), required for stable association of tmRNA with ribosomes. tmRNA and SmpB together mimic tRNA shape, replacing the anticodon stem-loop with SmpB. tmRNA is encoded by the ssrA gene; the 2 termini fold to resemble tRNA(Ala) and it encodes a 'tag peptide', a short internal open reading frame. During trans-translation Ala-aminoacylated tmRNA acts like a tRNA, entering the A-site of stalled ribosomes, displacing the stalled mRNA. The ribosome then switches to translate the ORF on the tmRNA; the nascent peptide is terminated with the 'tag peptide' encoded by the tmRNA and targeted for degradation. The ribosome is freed to recommence translation, which seems to be the essential function of trans-translation.</text>
</comment>
<organism evidence="4 5">
    <name type="scientific">Buchnera aphidicola</name>
    <name type="common">Cinara cf. splendens/pseudotsugae 3390</name>
    <dbReference type="NCBI Taxonomy" id="2518980"/>
    <lineage>
        <taxon>Bacteria</taxon>
        <taxon>Pseudomonadati</taxon>
        <taxon>Pseudomonadota</taxon>
        <taxon>Gammaproteobacteria</taxon>
        <taxon>Enterobacterales</taxon>
        <taxon>Erwiniaceae</taxon>
        <taxon>Buchnera</taxon>
    </lineage>
</organism>
<dbReference type="GO" id="GO:0070930">
    <property type="term" value="P:trans-translation-dependent protein tagging"/>
    <property type="evidence" value="ECO:0007669"/>
    <property type="project" value="TreeGrafter"/>
</dbReference>
<comment type="similarity">
    <text evidence="3">Belongs to the SmpB family.</text>
</comment>
<evidence type="ECO:0000256" key="2">
    <source>
        <dbReference type="ARBA" id="ARBA00022884"/>
    </source>
</evidence>
<dbReference type="InterPro" id="IPR020081">
    <property type="entry name" value="SsrA-bd_prot_CS"/>
</dbReference>
<dbReference type="Proteomes" id="UP000294466">
    <property type="component" value="Chromosome"/>
</dbReference>
<dbReference type="NCBIfam" id="NF003843">
    <property type="entry name" value="PRK05422.1"/>
    <property type="match status" value="1"/>
</dbReference>
<dbReference type="InterPro" id="IPR023620">
    <property type="entry name" value="SmpB"/>
</dbReference>
<keyword evidence="1 3" id="KW-0963">Cytoplasm</keyword>
<dbReference type="GO" id="GO:0070929">
    <property type="term" value="P:trans-translation"/>
    <property type="evidence" value="ECO:0007669"/>
    <property type="project" value="UniProtKB-UniRule"/>
</dbReference>
<dbReference type="PANTHER" id="PTHR30308">
    <property type="entry name" value="TMRNA-BINDING COMPONENT OF TRANS-TRANSLATION TAGGING COMPLEX"/>
    <property type="match status" value="1"/>
</dbReference>
<dbReference type="SUPFAM" id="SSF74982">
    <property type="entry name" value="Small protein B (SmpB)"/>
    <property type="match status" value="1"/>
</dbReference>